<gene>
    <name evidence="9" type="primary">lnt</name>
    <name evidence="12" type="ordered locus">Lcho_3832</name>
</gene>
<evidence type="ECO:0000256" key="8">
    <source>
        <dbReference type="ARBA" id="ARBA00023315"/>
    </source>
</evidence>
<comment type="subcellular location">
    <subcellularLocation>
        <location evidence="9">Cell inner membrane</location>
        <topology evidence="9">Multi-pass membrane protein</topology>
    </subcellularLocation>
    <subcellularLocation>
        <location evidence="1">Cell membrane</location>
        <topology evidence="1">Multi-pass membrane protein</topology>
    </subcellularLocation>
</comment>
<evidence type="ECO:0000256" key="5">
    <source>
        <dbReference type="ARBA" id="ARBA00022692"/>
    </source>
</evidence>
<evidence type="ECO:0000256" key="6">
    <source>
        <dbReference type="ARBA" id="ARBA00022989"/>
    </source>
</evidence>
<keyword evidence="5 9" id="KW-0812">Transmembrane</keyword>
<dbReference type="KEGG" id="lch:Lcho_3832"/>
<feature type="region of interest" description="Disordered" evidence="10">
    <location>
        <begin position="1"/>
        <end position="20"/>
    </location>
</feature>
<dbReference type="InterPro" id="IPR003010">
    <property type="entry name" value="C-N_Hydrolase"/>
</dbReference>
<dbReference type="AlphaFoldDB" id="B1Y6Q8"/>
<evidence type="ECO:0000313" key="13">
    <source>
        <dbReference type="Proteomes" id="UP000001693"/>
    </source>
</evidence>
<evidence type="ECO:0000256" key="4">
    <source>
        <dbReference type="ARBA" id="ARBA00022679"/>
    </source>
</evidence>
<dbReference type="HAMAP" id="MF_01148">
    <property type="entry name" value="Lnt"/>
    <property type="match status" value="1"/>
</dbReference>
<keyword evidence="8 9" id="KW-0012">Acyltransferase</keyword>
<feature type="transmembrane region" description="Helical" evidence="9">
    <location>
        <begin position="108"/>
        <end position="132"/>
    </location>
</feature>
<dbReference type="InterPro" id="IPR004563">
    <property type="entry name" value="Apolipo_AcylTrfase"/>
</dbReference>
<evidence type="ECO:0000256" key="2">
    <source>
        <dbReference type="ARBA" id="ARBA00010065"/>
    </source>
</evidence>
<name>B1Y6Q8_LEPCP</name>
<accession>B1Y6Q8</accession>
<dbReference type="SUPFAM" id="SSF56317">
    <property type="entry name" value="Carbon-nitrogen hydrolase"/>
    <property type="match status" value="1"/>
</dbReference>
<evidence type="ECO:0000256" key="9">
    <source>
        <dbReference type="HAMAP-Rule" id="MF_01148"/>
    </source>
</evidence>
<dbReference type="CDD" id="cd07571">
    <property type="entry name" value="ALP_N-acyl_transferase"/>
    <property type="match status" value="1"/>
</dbReference>
<keyword evidence="13" id="KW-1185">Reference proteome</keyword>
<dbReference type="EMBL" id="CP001013">
    <property type="protein sequence ID" value="ACB36086.1"/>
    <property type="molecule type" value="Genomic_DNA"/>
</dbReference>
<feature type="domain" description="CN hydrolase" evidence="11">
    <location>
        <begin position="268"/>
        <end position="508"/>
    </location>
</feature>
<dbReference type="GO" id="GO:0005886">
    <property type="term" value="C:plasma membrane"/>
    <property type="evidence" value="ECO:0007669"/>
    <property type="project" value="UniProtKB-SubCell"/>
</dbReference>
<comment type="catalytic activity">
    <reaction evidence="9">
        <text>N-terminal S-1,2-diacyl-sn-glyceryl-L-cysteinyl-[lipoprotein] + a glycerophospholipid = N-acyl-S-1,2-diacyl-sn-glyceryl-L-cysteinyl-[lipoprotein] + a 2-acyl-sn-glycero-3-phospholipid + H(+)</text>
        <dbReference type="Rhea" id="RHEA:48228"/>
        <dbReference type="Rhea" id="RHEA-COMP:14681"/>
        <dbReference type="Rhea" id="RHEA-COMP:14684"/>
        <dbReference type="ChEBI" id="CHEBI:15378"/>
        <dbReference type="ChEBI" id="CHEBI:136912"/>
        <dbReference type="ChEBI" id="CHEBI:140656"/>
        <dbReference type="ChEBI" id="CHEBI:140657"/>
        <dbReference type="ChEBI" id="CHEBI:140660"/>
        <dbReference type="EC" id="2.3.1.269"/>
    </reaction>
</comment>
<comment type="pathway">
    <text evidence="9">Protein modification; lipoprotein biosynthesis (N-acyl transfer).</text>
</comment>
<keyword evidence="12" id="KW-0449">Lipoprotein</keyword>
<dbReference type="STRING" id="395495.Lcho_3832"/>
<keyword evidence="3 9" id="KW-1003">Cell membrane</keyword>
<dbReference type="InterPro" id="IPR036526">
    <property type="entry name" value="C-N_Hydrolase_sf"/>
</dbReference>
<evidence type="ECO:0000313" key="12">
    <source>
        <dbReference type="EMBL" id="ACB36086.1"/>
    </source>
</evidence>
<feature type="transmembrane region" description="Helical" evidence="9">
    <location>
        <begin position="182"/>
        <end position="212"/>
    </location>
</feature>
<dbReference type="PANTHER" id="PTHR38686">
    <property type="entry name" value="APOLIPOPROTEIN N-ACYLTRANSFERASE"/>
    <property type="match status" value="1"/>
</dbReference>
<dbReference type="Pfam" id="PF00795">
    <property type="entry name" value="CN_hydrolase"/>
    <property type="match status" value="1"/>
</dbReference>
<proteinExistence type="inferred from homology"/>
<evidence type="ECO:0000256" key="10">
    <source>
        <dbReference type="SAM" id="MobiDB-lite"/>
    </source>
</evidence>
<evidence type="ECO:0000256" key="1">
    <source>
        <dbReference type="ARBA" id="ARBA00004651"/>
    </source>
</evidence>
<feature type="transmembrane region" description="Helical" evidence="9">
    <location>
        <begin position="233"/>
        <end position="251"/>
    </location>
</feature>
<comment type="caution">
    <text evidence="9">Lacks conserved residue(s) required for the propagation of feature annotation.</text>
</comment>
<dbReference type="GO" id="GO:0042158">
    <property type="term" value="P:lipoprotein biosynthetic process"/>
    <property type="evidence" value="ECO:0007669"/>
    <property type="project" value="UniProtKB-UniRule"/>
</dbReference>
<dbReference type="eggNOG" id="COG0815">
    <property type="taxonomic scope" value="Bacteria"/>
</dbReference>
<reference evidence="12 13" key="1">
    <citation type="submission" date="2008-03" db="EMBL/GenBank/DDBJ databases">
        <title>Complete sequence of Leptothrix cholodnii SP-6.</title>
        <authorList>
            <consortium name="US DOE Joint Genome Institute"/>
            <person name="Copeland A."/>
            <person name="Lucas S."/>
            <person name="Lapidus A."/>
            <person name="Glavina del Rio T."/>
            <person name="Dalin E."/>
            <person name="Tice H."/>
            <person name="Bruce D."/>
            <person name="Goodwin L."/>
            <person name="Pitluck S."/>
            <person name="Chertkov O."/>
            <person name="Brettin T."/>
            <person name="Detter J.C."/>
            <person name="Han C."/>
            <person name="Kuske C.R."/>
            <person name="Schmutz J."/>
            <person name="Larimer F."/>
            <person name="Land M."/>
            <person name="Hauser L."/>
            <person name="Kyrpides N."/>
            <person name="Lykidis A."/>
            <person name="Emerson D."/>
            <person name="Richardson P."/>
        </authorList>
    </citation>
    <scope>NUCLEOTIDE SEQUENCE [LARGE SCALE GENOMIC DNA]</scope>
    <source>
        <strain evidence="13">ATCC 51168 / LMG 8142 / SP-6</strain>
    </source>
</reference>
<keyword evidence="4 9" id="KW-0808">Transferase</keyword>
<comment type="similarity">
    <text evidence="2 9">Belongs to the CN hydrolase family. Apolipoprotein N-acyltransferase subfamily.</text>
</comment>
<keyword evidence="7 9" id="KW-0472">Membrane</keyword>
<evidence type="ECO:0000259" key="11">
    <source>
        <dbReference type="PROSITE" id="PS50263"/>
    </source>
</evidence>
<dbReference type="Proteomes" id="UP000001693">
    <property type="component" value="Chromosome"/>
</dbReference>
<dbReference type="Gene3D" id="3.60.110.10">
    <property type="entry name" value="Carbon-nitrogen hydrolase"/>
    <property type="match status" value="1"/>
</dbReference>
<dbReference type="PROSITE" id="PS50263">
    <property type="entry name" value="CN_HYDROLASE"/>
    <property type="match status" value="1"/>
</dbReference>
<protein>
    <recommendedName>
        <fullName evidence="9">Apolipoprotein N-acyltransferase</fullName>
        <shortName evidence="9">ALP N-acyltransferase</shortName>
        <ecNumber evidence="9">2.3.1.269</ecNumber>
    </recommendedName>
</protein>
<keyword evidence="6 9" id="KW-1133">Transmembrane helix</keyword>
<comment type="function">
    <text evidence="9">Catalyzes the phospholipid dependent N-acylation of the N-terminal cysteine of apolipoprotein, the last step in lipoprotein maturation.</text>
</comment>
<dbReference type="PANTHER" id="PTHR38686:SF1">
    <property type="entry name" value="APOLIPOPROTEIN N-ACYLTRANSFERASE"/>
    <property type="match status" value="1"/>
</dbReference>
<dbReference type="HOGENOM" id="CLU_019563_3_0_4"/>
<dbReference type="Pfam" id="PF20154">
    <property type="entry name" value="LNT_N"/>
    <property type="match status" value="1"/>
</dbReference>
<evidence type="ECO:0000256" key="7">
    <source>
        <dbReference type="ARBA" id="ARBA00023136"/>
    </source>
</evidence>
<organism evidence="12 13">
    <name type="scientific">Leptothrix cholodnii (strain ATCC 51168 / LMG 8142 / SP-6)</name>
    <name type="common">Leptothrix discophora (strain SP-6)</name>
    <dbReference type="NCBI Taxonomy" id="395495"/>
    <lineage>
        <taxon>Bacteria</taxon>
        <taxon>Pseudomonadati</taxon>
        <taxon>Pseudomonadota</taxon>
        <taxon>Betaproteobacteria</taxon>
        <taxon>Burkholderiales</taxon>
        <taxon>Sphaerotilaceae</taxon>
        <taxon>Leptothrix</taxon>
    </lineage>
</organism>
<dbReference type="RefSeq" id="WP_012348833.1">
    <property type="nucleotide sequence ID" value="NC_010524.1"/>
</dbReference>
<evidence type="ECO:0000256" key="3">
    <source>
        <dbReference type="ARBA" id="ARBA00022475"/>
    </source>
</evidence>
<dbReference type="UniPathway" id="UPA00666"/>
<keyword evidence="9" id="KW-0997">Cell inner membrane</keyword>
<dbReference type="GO" id="GO:0016410">
    <property type="term" value="F:N-acyltransferase activity"/>
    <property type="evidence" value="ECO:0007669"/>
    <property type="project" value="UniProtKB-UniRule"/>
</dbReference>
<dbReference type="NCBIfam" id="TIGR00546">
    <property type="entry name" value="lnt"/>
    <property type="match status" value="1"/>
</dbReference>
<dbReference type="InterPro" id="IPR045378">
    <property type="entry name" value="LNT_N"/>
</dbReference>
<feature type="transmembrane region" description="Helical" evidence="9">
    <location>
        <begin position="518"/>
        <end position="540"/>
    </location>
</feature>
<dbReference type="EC" id="2.3.1.269" evidence="9"/>
<sequence>MSRALSARSGWPAAAPGGAERPSVGLRWALPLALVAGAGQAAALAPTPHASWQIVSMALFLALLPDVDRAGGTRRVALTATAFGFAWLAGSFWWLFVSLHRYGHLPAWMAAGAVGLLAAALSSVVVAAALAWSRWRTGRLLVDASLWAALWLLSELARGQWFTGFPWGAVGYAHVDGPLALLAPWLGVYGVGAVAAGLSAALSAAVLTLWPVVRTRFSRAAGAGPVSAGRRPWLAGLICAAGVALSMAPVWRGPDFTRPTGSLSVTLLQGNVPQDEKFDWQRLPEALGWHVQTLMAARTDLVVAPETAIPLLPDQLPQGLWQALTAHFDQGGTHALIGLPLGNFEQGYTNSVAGLAPGQPVYRYDKHHLVPFGEFIPPGFRWFVKLMQIPLGDFARGPLAAPAFQVKGERVAPNICYEDLFGEELAARFVDAAQAPTVLANVSNIGWFGQTVAVDQHLQISRMRSLELQRPMLRATNTGATVAIDHRGRVTHALAPHRRGVLQAQVEGRSGNTPYADWVGRLGLMPLWLLALAWVGLLAWRARGSGFPGGRT</sequence>
<feature type="transmembrane region" description="Helical" evidence="9">
    <location>
        <begin position="76"/>
        <end position="96"/>
    </location>
</feature>